<dbReference type="EMBL" id="BAABHV010000021">
    <property type="protein sequence ID" value="GAA5060447.1"/>
    <property type="molecule type" value="Genomic_DNA"/>
</dbReference>
<dbReference type="Proteomes" id="UP001500518">
    <property type="component" value="Unassembled WGS sequence"/>
</dbReference>
<evidence type="ECO:0000256" key="1">
    <source>
        <dbReference type="SAM" id="Coils"/>
    </source>
</evidence>
<evidence type="ECO:0000256" key="3">
    <source>
        <dbReference type="SAM" id="SignalP"/>
    </source>
</evidence>
<keyword evidence="5" id="KW-1185">Reference proteome</keyword>
<evidence type="ECO:0000313" key="4">
    <source>
        <dbReference type="EMBL" id="GAA5060447.1"/>
    </source>
</evidence>
<feature type="region of interest" description="Disordered" evidence="2">
    <location>
        <begin position="334"/>
        <end position="373"/>
    </location>
</feature>
<feature type="coiled-coil region" evidence="1">
    <location>
        <begin position="73"/>
        <end position="100"/>
    </location>
</feature>
<evidence type="ECO:0000256" key="2">
    <source>
        <dbReference type="SAM" id="MobiDB-lite"/>
    </source>
</evidence>
<feature type="chain" id="PRO_5046691735" evidence="3">
    <location>
        <begin position="21"/>
        <end position="373"/>
    </location>
</feature>
<comment type="caution">
    <text evidence="4">The sequence shown here is derived from an EMBL/GenBank/DDBJ whole genome shotgun (WGS) entry which is preliminary data.</text>
</comment>
<name>A0ABP9KP30_9SPHN</name>
<accession>A0ABP9KP30</accession>
<keyword evidence="1" id="KW-0175">Coiled coil</keyword>
<gene>
    <name evidence="4" type="ORF">GCM10023208_28800</name>
</gene>
<protein>
    <submittedName>
        <fullName evidence="4">Uncharacterized protein</fullName>
    </submittedName>
</protein>
<organism evidence="4 5">
    <name type="scientific">Erythrobacter westpacificensis</name>
    <dbReference type="NCBI Taxonomy" id="1055231"/>
    <lineage>
        <taxon>Bacteria</taxon>
        <taxon>Pseudomonadati</taxon>
        <taxon>Pseudomonadota</taxon>
        <taxon>Alphaproteobacteria</taxon>
        <taxon>Sphingomonadales</taxon>
        <taxon>Erythrobacteraceae</taxon>
        <taxon>Erythrobacter/Porphyrobacter group</taxon>
        <taxon>Erythrobacter</taxon>
    </lineage>
</organism>
<feature type="signal peptide" evidence="3">
    <location>
        <begin position="1"/>
        <end position="20"/>
    </location>
</feature>
<dbReference type="RefSeq" id="WP_346033714.1">
    <property type="nucleotide sequence ID" value="NZ_BAABHV010000021.1"/>
</dbReference>
<sequence length="373" mass="42067">MIRKTIFALAAASLALPATAQQVPDDLTTMPDVPDDYTPSRTPWGDPDFRGSWPLNDIAELPVNRPAQYGDRFWKTEEEIAAEQGRVEQLEEAYESEDEEGTIGLGHWIEYQAGSRRTSMIVSAQDGQLPDLTPEGKRRAALMRASWITGQTFDWVTDFDSWDRCITRGFPASMFPFRYNNGIRIFQSPGNVTIMLEMLGTRIIPVSGEGEPWPEGVDGWFGNSRGRWIDDNTLEVVTTNIKPGASALNVATRGVPSGNTLPMSEEVTVTERFHMVGPDTITYEMEYSDPIVWEDDFTLRANWSRDDDYEFYEYACHEGNVQVRNYITADRTKRQQEYERGAMVEPIDPDAGPPPAMDPASRGAQQRNSEETE</sequence>
<reference evidence="5" key="1">
    <citation type="journal article" date="2019" name="Int. J. Syst. Evol. Microbiol.">
        <title>The Global Catalogue of Microorganisms (GCM) 10K type strain sequencing project: providing services to taxonomists for standard genome sequencing and annotation.</title>
        <authorList>
            <consortium name="The Broad Institute Genomics Platform"/>
            <consortium name="The Broad Institute Genome Sequencing Center for Infectious Disease"/>
            <person name="Wu L."/>
            <person name="Ma J."/>
        </authorList>
    </citation>
    <scope>NUCLEOTIDE SEQUENCE [LARGE SCALE GENOMIC DNA]</scope>
    <source>
        <strain evidence="5">JCM 18014</strain>
    </source>
</reference>
<keyword evidence="3" id="KW-0732">Signal</keyword>
<proteinExistence type="predicted"/>
<evidence type="ECO:0000313" key="5">
    <source>
        <dbReference type="Proteomes" id="UP001500518"/>
    </source>
</evidence>